<keyword evidence="2" id="KW-0812">Transmembrane</keyword>
<accession>A0A2H5T3U0</accession>
<keyword evidence="4" id="KW-1185">Reference proteome</keyword>
<reference evidence="3 4" key="2">
    <citation type="journal article" date="2018" name="New Phytol.">
        <title>High intraspecific genome diversity in the model arbuscular mycorrhizal symbiont Rhizophagus irregularis.</title>
        <authorList>
            <person name="Chen E.C.H."/>
            <person name="Morin E."/>
            <person name="Beaudet D."/>
            <person name="Noel J."/>
            <person name="Yildirir G."/>
            <person name="Ndikumana S."/>
            <person name="Charron P."/>
            <person name="St-Onge C."/>
            <person name="Giorgi J."/>
            <person name="Kruger M."/>
            <person name="Marton T."/>
            <person name="Ropars J."/>
            <person name="Grigoriev I.V."/>
            <person name="Hainaut M."/>
            <person name="Henrissat B."/>
            <person name="Roux C."/>
            <person name="Martin F."/>
            <person name="Corradi N."/>
        </authorList>
    </citation>
    <scope>NUCLEOTIDE SEQUENCE [LARGE SCALE GENOMIC DNA]</scope>
    <source>
        <strain evidence="3 4">DAOM 197198</strain>
    </source>
</reference>
<evidence type="ECO:0000256" key="1">
    <source>
        <dbReference type="SAM" id="Coils"/>
    </source>
</evidence>
<keyword evidence="2" id="KW-1133">Transmembrane helix</keyword>
<reference evidence="3 4" key="1">
    <citation type="journal article" date="2013" name="Proc. Natl. Acad. Sci. U.S.A.">
        <title>Genome of an arbuscular mycorrhizal fungus provides insight into the oldest plant symbiosis.</title>
        <authorList>
            <person name="Tisserant E."/>
            <person name="Malbreil M."/>
            <person name="Kuo A."/>
            <person name="Kohler A."/>
            <person name="Symeonidi A."/>
            <person name="Balestrini R."/>
            <person name="Charron P."/>
            <person name="Duensing N."/>
            <person name="Frei Dit Frey N."/>
            <person name="Gianinazzi-Pearson V."/>
            <person name="Gilbert L.B."/>
            <person name="Handa Y."/>
            <person name="Herr J.R."/>
            <person name="Hijri M."/>
            <person name="Koul R."/>
            <person name="Kawaguchi M."/>
            <person name="Krajinski F."/>
            <person name="Lammers P.J."/>
            <person name="Masclaux F.G."/>
            <person name="Murat C."/>
            <person name="Morin E."/>
            <person name="Ndikumana S."/>
            <person name="Pagni M."/>
            <person name="Petitpierre D."/>
            <person name="Requena N."/>
            <person name="Rosikiewicz P."/>
            <person name="Riley R."/>
            <person name="Saito K."/>
            <person name="San Clemente H."/>
            <person name="Shapiro H."/>
            <person name="van Tuinen D."/>
            <person name="Becard G."/>
            <person name="Bonfante P."/>
            <person name="Paszkowski U."/>
            <person name="Shachar-Hill Y.Y."/>
            <person name="Tuskan G.A."/>
            <person name="Young P.W."/>
            <person name="Sanders I.R."/>
            <person name="Henrissat B."/>
            <person name="Rensing S.A."/>
            <person name="Grigoriev I.V."/>
            <person name="Corradi N."/>
            <person name="Roux C."/>
            <person name="Martin F."/>
        </authorList>
    </citation>
    <scope>NUCLEOTIDE SEQUENCE [LARGE SCALE GENOMIC DNA]</scope>
    <source>
        <strain evidence="3 4">DAOM 197198</strain>
    </source>
</reference>
<dbReference type="AlphaFoldDB" id="A0A2H5T3U0"/>
<comment type="caution">
    <text evidence="3">The sequence shown here is derived from an EMBL/GenBank/DDBJ whole genome shotgun (WGS) entry which is preliminary data.</text>
</comment>
<evidence type="ECO:0000313" key="4">
    <source>
        <dbReference type="Proteomes" id="UP000018888"/>
    </source>
</evidence>
<sequence>MTNVYTLKDINNKGHRLGSAYEQELEKKLYATLSSKAEINDLCEKLLAKNSEYSEREEDIGNKISQLNASSTKVRSQLISEQKSHSESQRKLEAKYTAEIKLLKSNIKTLKRGATLAQKVSSADKVQILSLKTKIRELEGKLEDIDLERTYHDLDAMGGKPAQISSSEIESLRLELEHAKEDRNSKEYTIECMEKGIESSNNIFKREIDALYSARSKLREENRAFKDQLALKKNTSSQIISSEGIPLESGGAEVVPLSQEIPLASAIPVVASSLMSPMITYSMLALLLIVVIWLVVRKWWNP</sequence>
<organism evidence="3 4">
    <name type="scientific">Rhizophagus irregularis (strain DAOM 181602 / DAOM 197198 / MUCL 43194)</name>
    <name type="common">Arbuscular mycorrhizal fungus</name>
    <name type="synonym">Glomus intraradices</name>
    <dbReference type="NCBI Taxonomy" id="747089"/>
    <lineage>
        <taxon>Eukaryota</taxon>
        <taxon>Fungi</taxon>
        <taxon>Fungi incertae sedis</taxon>
        <taxon>Mucoromycota</taxon>
        <taxon>Glomeromycotina</taxon>
        <taxon>Glomeromycetes</taxon>
        <taxon>Glomerales</taxon>
        <taxon>Glomeraceae</taxon>
        <taxon>Rhizophagus</taxon>
    </lineage>
</organism>
<evidence type="ECO:0000313" key="3">
    <source>
        <dbReference type="EMBL" id="POG69263.1"/>
    </source>
</evidence>
<protein>
    <submittedName>
        <fullName evidence="3">Uncharacterized protein</fullName>
    </submittedName>
</protein>
<dbReference type="VEuPathDB" id="FungiDB:RhiirFUN_005339"/>
<keyword evidence="1" id="KW-0175">Coiled coil</keyword>
<dbReference type="EMBL" id="AUPC02000139">
    <property type="protein sequence ID" value="POG69263.1"/>
    <property type="molecule type" value="Genomic_DNA"/>
</dbReference>
<feature type="transmembrane region" description="Helical" evidence="2">
    <location>
        <begin position="278"/>
        <end position="296"/>
    </location>
</feature>
<feature type="coiled-coil region" evidence="1">
    <location>
        <begin position="128"/>
        <end position="235"/>
    </location>
</feature>
<gene>
    <name evidence="3" type="ORF">GLOIN_2v1877727</name>
</gene>
<evidence type="ECO:0000256" key="2">
    <source>
        <dbReference type="SAM" id="Phobius"/>
    </source>
</evidence>
<dbReference type="Proteomes" id="UP000018888">
    <property type="component" value="Unassembled WGS sequence"/>
</dbReference>
<name>A0A2H5T3U0_RHIID</name>
<proteinExistence type="predicted"/>
<keyword evidence="2" id="KW-0472">Membrane</keyword>